<dbReference type="Proteomes" id="UP001345013">
    <property type="component" value="Unassembled WGS sequence"/>
</dbReference>
<evidence type="ECO:0000313" key="1">
    <source>
        <dbReference type="EMBL" id="KAK5083376.1"/>
    </source>
</evidence>
<dbReference type="Gene3D" id="1.25.40.10">
    <property type="entry name" value="Tetratricopeptide repeat domain"/>
    <property type="match status" value="1"/>
</dbReference>
<gene>
    <name evidence="1" type="ORF">LTR24_007665</name>
</gene>
<name>A0ABR0K2Q9_9EURO</name>
<evidence type="ECO:0000313" key="2">
    <source>
        <dbReference type="Proteomes" id="UP001345013"/>
    </source>
</evidence>
<accession>A0ABR0K2Q9</accession>
<comment type="caution">
    <text evidence="1">The sequence shown here is derived from an EMBL/GenBank/DDBJ whole genome shotgun (WGS) entry which is preliminary data.</text>
</comment>
<organism evidence="1 2">
    <name type="scientific">Lithohypha guttulata</name>
    <dbReference type="NCBI Taxonomy" id="1690604"/>
    <lineage>
        <taxon>Eukaryota</taxon>
        <taxon>Fungi</taxon>
        <taxon>Dikarya</taxon>
        <taxon>Ascomycota</taxon>
        <taxon>Pezizomycotina</taxon>
        <taxon>Eurotiomycetes</taxon>
        <taxon>Chaetothyriomycetidae</taxon>
        <taxon>Chaetothyriales</taxon>
        <taxon>Trichomeriaceae</taxon>
        <taxon>Lithohypha</taxon>
    </lineage>
</organism>
<dbReference type="InterPro" id="IPR011990">
    <property type="entry name" value="TPR-like_helical_dom_sf"/>
</dbReference>
<dbReference type="EMBL" id="JAVRRG010000119">
    <property type="protein sequence ID" value="KAK5083376.1"/>
    <property type="molecule type" value="Genomic_DNA"/>
</dbReference>
<proteinExistence type="predicted"/>
<dbReference type="SUPFAM" id="SSF48452">
    <property type="entry name" value="TPR-like"/>
    <property type="match status" value="1"/>
</dbReference>
<sequence>MDDDTVSQFKNLMINADNYHKEAKWQEKLRTLQDALKHCNDSGFPEAERRKQQVLYQIGGIRRRFGQYSTAVTTLQEALEAFEHASPIVRANILGELGVVFRHSNDFSKARKVFIDQYGLARNTALESEVELCRAIGNAGMAAYNLSQQQQPQDDSLLQIAFAQLRERIDRARALRARLVQEDSQSRYIALSKSWETIGMDRLTLCYVAAGDTAEAVSLAEESQRTQSTDDPTIKAFSRFFYGHALWHNGQTAEALHQWSAPLGVCASAMALCKEPSLEHADYLKLLSQAGVDFDSYDEQGFSPLDYAVLSDTVDAKQMVAVILDAYRNTLREQFGRYYPPLDESQKEQKIREEISVRMRQSELRKHYRAILQERMRPELRSENADSIHELRKIYRQVLAENPILREVFDPFDYVKYSVFRDHRRLPLSLERLSKRFERQVEESADDDEDDFIIFFSYRWIGRISDPPLEGPDDINDTQWHRMMIAINDFLAKKGKRINPDRLSLWLDCACIDQREPDRRSRGIDALPLAVTQCDAMISLVDEEYYERAWCAVEVMLMRELVKSYGLHEWWEHVLHAPHTNRVEGSLRKGRINRDIDTRRLKLTKENEDRPKIDFLVRQSKLLGKDDA</sequence>
<keyword evidence="2" id="KW-1185">Reference proteome</keyword>
<protein>
    <submittedName>
        <fullName evidence="1">Uncharacterized protein</fullName>
    </submittedName>
</protein>
<reference evidence="1 2" key="1">
    <citation type="submission" date="2023-08" db="EMBL/GenBank/DDBJ databases">
        <title>Black Yeasts Isolated from many extreme environments.</title>
        <authorList>
            <person name="Coleine C."/>
            <person name="Stajich J.E."/>
            <person name="Selbmann L."/>
        </authorList>
    </citation>
    <scope>NUCLEOTIDE SEQUENCE [LARGE SCALE GENOMIC DNA]</scope>
    <source>
        <strain evidence="1 2">CCFEE 5885</strain>
    </source>
</reference>